<sequence>MGHQQLYWSHPRKFGQGSRSCRVCSSRHGLIRKYGLIMCRQRFRQYCEGYRLH</sequence>
<dbReference type="InParanoid" id="A0A2Y9I9H5"/>
<organism evidence="10 11">
    <name type="scientific">Neomonachus schauinslandi</name>
    <name type="common">Hawaiian monk seal</name>
    <name type="synonym">Monachus schauinslandi</name>
    <dbReference type="NCBI Taxonomy" id="29088"/>
    <lineage>
        <taxon>Eukaryota</taxon>
        <taxon>Metazoa</taxon>
        <taxon>Chordata</taxon>
        <taxon>Craniata</taxon>
        <taxon>Vertebrata</taxon>
        <taxon>Euteleostomi</taxon>
        <taxon>Mammalia</taxon>
        <taxon>Eutheria</taxon>
        <taxon>Laurasiatheria</taxon>
        <taxon>Carnivora</taxon>
        <taxon>Caniformia</taxon>
        <taxon>Pinnipedia</taxon>
        <taxon>Phocidae</taxon>
        <taxon>Monachinae</taxon>
        <taxon>Monachini</taxon>
        <taxon>Neomonachus</taxon>
    </lineage>
</organism>
<evidence type="ECO:0000256" key="7">
    <source>
        <dbReference type="ARBA" id="ARBA00035167"/>
    </source>
</evidence>
<comment type="similarity">
    <text evidence="2">Belongs to the universal ribosomal protein uS14 family.</text>
</comment>
<evidence type="ECO:0000256" key="1">
    <source>
        <dbReference type="ARBA" id="ARBA00001947"/>
    </source>
</evidence>
<dbReference type="InterPro" id="IPR001209">
    <property type="entry name" value="Ribosomal_uS14"/>
</dbReference>
<evidence type="ECO:0000256" key="5">
    <source>
        <dbReference type="ARBA" id="ARBA00022980"/>
    </source>
</evidence>
<dbReference type="GO" id="GO:0022627">
    <property type="term" value="C:cytosolic small ribosomal subunit"/>
    <property type="evidence" value="ECO:0007669"/>
    <property type="project" value="TreeGrafter"/>
</dbReference>
<dbReference type="AlphaFoldDB" id="A0A2Y9I9H5"/>
<dbReference type="KEGG" id="nsu:110592276"/>
<dbReference type="InterPro" id="IPR039744">
    <property type="entry name" value="RIbosomal_uS14_euk_arc"/>
</dbReference>
<evidence type="ECO:0000313" key="11">
    <source>
        <dbReference type="RefSeq" id="XP_021558899.1"/>
    </source>
</evidence>
<accession>A0A2Y9I9H5</accession>
<dbReference type="Pfam" id="PF00253">
    <property type="entry name" value="Ribosomal_S14"/>
    <property type="match status" value="1"/>
</dbReference>
<evidence type="ECO:0000256" key="8">
    <source>
        <dbReference type="ARBA" id="ARBA00035455"/>
    </source>
</evidence>
<dbReference type="FunFam" id="4.10.830.10:FF:000002">
    <property type="entry name" value="40S ribosomal protein S29"/>
    <property type="match status" value="1"/>
</dbReference>
<name>A0A2Y9I9H5_NEOSC</name>
<dbReference type="GO" id="GO:0003735">
    <property type="term" value="F:structural constituent of ribosome"/>
    <property type="evidence" value="ECO:0007669"/>
    <property type="project" value="InterPro"/>
</dbReference>
<comment type="function">
    <text evidence="9">Component of the small ribosomal subunit. The ribosome is a large ribonucleoprotein complex responsible for the synthesis of proteins in the cell.</text>
</comment>
<dbReference type="Gene3D" id="4.10.830.10">
    <property type="entry name" value="30s Ribosomal Protein S14, Chain N"/>
    <property type="match status" value="1"/>
</dbReference>
<evidence type="ECO:0000256" key="6">
    <source>
        <dbReference type="ARBA" id="ARBA00023274"/>
    </source>
</evidence>
<keyword evidence="5" id="KW-0689">Ribosomal protein</keyword>
<dbReference type="PANTHER" id="PTHR12010">
    <property type="entry name" value="40S RIBOSOMAL PROTEIN S29"/>
    <property type="match status" value="1"/>
</dbReference>
<gene>
    <name evidence="11" type="primary">LOC110592276</name>
</gene>
<reference evidence="11" key="1">
    <citation type="submission" date="2025-08" db="UniProtKB">
        <authorList>
            <consortium name="RefSeq"/>
        </authorList>
    </citation>
    <scope>IDENTIFICATION</scope>
    <source>
        <tissue evidence="11">Blood</tissue>
    </source>
</reference>
<dbReference type="PANTHER" id="PTHR12010:SF2">
    <property type="entry name" value="40S RIBOSOMAL PROTEIN S29"/>
    <property type="match status" value="1"/>
</dbReference>
<evidence type="ECO:0000256" key="2">
    <source>
        <dbReference type="ARBA" id="ARBA00009083"/>
    </source>
</evidence>
<comment type="cofactor">
    <cofactor evidence="1">
        <name>Zn(2+)</name>
        <dbReference type="ChEBI" id="CHEBI:29105"/>
    </cofactor>
</comment>
<protein>
    <recommendedName>
        <fullName evidence="7">Small ribosomal subunit protein uS14</fullName>
    </recommendedName>
    <alternativeName>
        <fullName evidence="8">40S ribosomal protein S29</fullName>
    </alternativeName>
</protein>
<dbReference type="STRING" id="29088.A0A2Y9I9H5"/>
<dbReference type="PROSITE" id="PS00527">
    <property type="entry name" value="RIBOSOMAL_S14"/>
    <property type="match status" value="1"/>
</dbReference>
<dbReference type="RefSeq" id="XP_021558899.1">
    <property type="nucleotide sequence ID" value="XM_021703224.1"/>
</dbReference>
<keyword evidence="10" id="KW-1185">Reference proteome</keyword>
<dbReference type="GO" id="GO:0002181">
    <property type="term" value="P:cytoplasmic translation"/>
    <property type="evidence" value="ECO:0007669"/>
    <property type="project" value="TreeGrafter"/>
</dbReference>
<evidence type="ECO:0000256" key="4">
    <source>
        <dbReference type="ARBA" id="ARBA00022833"/>
    </source>
</evidence>
<evidence type="ECO:0000256" key="3">
    <source>
        <dbReference type="ARBA" id="ARBA00011542"/>
    </source>
</evidence>
<keyword evidence="4" id="KW-0862">Zinc</keyword>
<proteinExistence type="inferred from homology"/>
<dbReference type="GO" id="GO:0008270">
    <property type="term" value="F:zinc ion binding"/>
    <property type="evidence" value="ECO:0007669"/>
    <property type="project" value="InterPro"/>
</dbReference>
<evidence type="ECO:0000313" key="10">
    <source>
        <dbReference type="Proteomes" id="UP000248481"/>
    </source>
</evidence>
<dbReference type="GeneID" id="110592276"/>
<keyword evidence="6" id="KW-0687">Ribonucleoprotein</keyword>
<dbReference type="InterPro" id="IPR043140">
    <property type="entry name" value="Ribosomal_uS14_sf"/>
</dbReference>
<dbReference type="Proteomes" id="UP000248481">
    <property type="component" value="Chromosome 3"/>
</dbReference>
<dbReference type="InterPro" id="IPR018271">
    <property type="entry name" value="Ribosomal_uS14_CS"/>
</dbReference>
<comment type="subunit">
    <text evidence="3">Component of the 40S small ribosomal subunit.</text>
</comment>
<evidence type="ECO:0000256" key="9">
    <source>
        <dbReference type="ARBA" id="ARBA00045746"/>
    </source>
</evidence>